<keyword evidence="13 14" id="KW-0472">Membrane</keyword>
<sequence>MILNISTAFEKELGARAIAIARTVAQLPEIKSYVGKEGGSEIIQPIAERVRLATDVDYIVIFDMERIRYSHPSESKLGTPFEGGDERAALSEHEYISKAQGVLGFAIRAFVPIMNDEGVKQVGVVTVGILSPTIQSLIVEYRNDMLLSLFWGLFIGLIGSIFIANHLKKQTLNLEPYEIARLVEERSSMMQAMDLGILATDEQARIIFMNRLAKQYTNFYGHSIMLRELFPDTWLAKESQKSNEVIYRPLLCHGVMYLVRIYPIKVKDRPVGSLIMMTDRKEAHFLAEELTGIKTLVEALRAQNHEYMNKLHSIAGLIQLERTEDALNMIVDEISDEQNVVQYLKDNISDYSVLGLLLGKRSRAKELGVSLIIDQESFLLEIMNGLSSGDMVTILGNLLDNAMEACLNLEEKTITLYLQSNTTFLFIEVQDNGIGLPDEAERIFEYGFSTKQKEGRGIGLALVKQIVDSNKGRIFVRSQIDSGTIITVKVGMEEKDD</sequence>
<evidence type="ECO:0000256" key="4">
    <source>
        <dbReference type="ARBA" id="ARBA00022475"/>
    </source>
</evidence>
<evidence type="ECO:0000256" key="1">
    <source>
        <dbReference type="ARBA" id="ARBA00000085"/>
    </source>
</evidence>
<dbReference type="InterPro" id="IPR016120">
    <property type="entry name" value="Sig_transdc_His_kin_SpoOB"/>
</dbReference>
<dbReference type="PANTHER" id="PTHR43547:SF10">
    <property type="entry name" value="SENSOR HISTIDINE KINASE DCUS"/>
    <property type="match status" value="1"/>
</dbReference>
<evidence type="ECO:0000256" key="14">
    <source>
        <dbReference type="SAM" id="Phobius"/>
    </source>
</evidence>
<keyword evidence="9 16" id="KW-0418">Kinase</keyword>
<comment type="subcellular location">
    <subcellularLocation>
        <location evidence="2">Cell membrane</location>
        <topology evidence="2">Multi-pass membrane protein</topology>
    </subcellularLocation>
</comment>
<name>A0ABS5NYZ1_9BACI</name>
<keyword evidence="5" id="KW-0597">Phosphoprotein</keyword>
<dbReference type="SUPFAM" id="SSF55874">
    <property type="entry name" value="ATPase domain of HSP90 chaperone/DNA topoisomerase II/histidine kinase"/>
    <property type="match status" value="1"/>
</dbReference>
<keyword evidence="8" id="KW-0547">Nucleotide-binding</keyword>
<dbReference type="Pfam" id="PF17203">
    <property type="entry name" value="sCache_3_2"/>
    <property type="match status" value="1"/>
</dbReference>
<comment type="caution">
    <text evidence="16">The sequence shown here is derived from an EMBL/GenBank/DDBJ whole genome shotgun (WGS) entry which is preliminary data.</text>
</comment>
<feature type="domain" description="Histidine kinase" evidence="15">
    <location>
        <begin position="281"/>
        <end position="494"/>
    </location>
</feature>
<dbReference type="EC" id="2.7.13.3" evidence="3"/>
<evidence type="ECO:0000256" key="13">
    <source>
        <dbReference type="ARBA" id="ARBA00023136"/>
    </source>
</evidence>
<dbReference type="PROSITE" id="PS50109">
    <property type="entry name" value="HIS_KIN"/>
    <property type="match status" value="1"/>
</dbReference>
<keyword evidence="10" id="KW-0067">ATP-binding</keyword>
<evidence type="ECO:0000256" key="6">
    <source>
        <dbReference type="ARBA" id="ARBA00022679"/>
    </source>
</evidence>
<evidence type="ECO:0000256" key="12">
    <source>
        <dbReference type="ARBA" id="ARBA00023012"/>
    </source>
</evidence>
<organism evidence="16 17">
    <name type="scientific">Cytobacillus citreus</name>
    <dbReference type="NCBI Taxonomy" id="2833586"/>
    <lineage>
        <taxon>Bacteria</taxon>
        <taxon>Bacillati</taxon>
        <taxon>Bacillota</taxon>
        <taxon>Bacilli</taxon>
        <taxon>Bacillales</taxon>
        <taxon>Bacillaceae</taxon>
        <taxon>Cytobacillus</taxon>
    </lineage>
</organism>
<evidence type="ECO:0000256" key="7">
    <source>
        <dbReference type="ARBA" id="ARBA00022692"/>
    </source>
</evidence>
<evidence type="ECO:0000256" key="11">
    <source>
        <dbReference type="ARBA" id="ARBA00022989"/>
    </source>
</evidence>
<feature type="transmembrane region" description="Helical" evidence="14">
    <location>
        <begin position="145"/>
        <end position="164"/>
    </location>
</feature>
<protein>
    <recommendedName>
        <fullName evidence="3">histidine kinase</fullName>
        <ecNumber evidence="3">2.7.13.3</ecNumber>
    </recommendedName>
</protein>
<keyword evidence="7 14" id="KW-0812">Transmembrane</keyword>
<dbReference type="InterPro" id="IPR033463">
    <property type="entry name" value="sCache_3"/>
</dbReference>
<dbReference type="PANTHER" id="PTHR43547">
    <property type="entry name" value="TWO-COMPONENT HISTIDINE KINASE"/>
    <property type="match status" value="1"/>
</dbReference>
<dbReference type="PRINTS" id="PR00344">
    <property type="entry name" value="BCTRLSENSOR"/>
</dbReference>
<evidence type="ECO:0000256" key="10">
    <source>
        <dbReference type="ARBA" id="ARBA00022840"/>
    </source>
</evidence>
<dbReference type="Pfam" id="PF02518">
    <property type="entry name" value="HATPase_c"/>
    <property type="match status" value="1"/>
</dbReference>
<reference evidence="16 17" key="1">
    <citation type="submission" date="2021-05" db="EMBL/GenBank/DDBJ databases">
        <title>Novel Bacillus species.</title>
        <authorList>
            <person name="Liu G."/>
        </authorList>
    </citation>
    <scope>NUCLEOTIDE SEQUENCE [LARGE SCALE GENOMIC DNA]</scope>
    <source>
        <strain evidence="16 17">FJAT-49705</strain>
    </source>
</reference>
<proteinExistence type="predicted"/>
<gene>
    <name evidence="16" type="ORF">KHA94_23405</name>
</gene>
<evidence type="ECO:0000256" key="8">
    <source>
        <dbReference type="ARBA" id="ARBA00022741"/>
    </source>
</evidence>
<dbReference type="InterPro" id="IPR036890">
    <property type="entry name" value="HATPase_C_sf"/>
</dbReference>
<accession>A0ABS5NYZ1</accession>
<dbReference type="GO" id="GO:0016301">
    <property type="term" value="F:kinase activity"/>
    <property type="evidence" value="ECO:0007669"/>
    <property type="project" value="UniProtKB-KW"/>
</dbReference>
<dbReference type="EMBL" id="JAGYPM010000008">
    <property type="protein sequence ID" value="MBS4193059.1"/>
    <property type="molecule type" value="Genomic_DNA"/>
</dbReference>
<evidence type="ECO:0000256" key="5">
    <source>
        <dbReference type="ARBA" id="ARBA00022553"/>
    </source>
</evidence>
<keyword evidence="6" id="KW-0808">Transferase</keyword>
<comment type="catalytic activity">
    <reaction evidence="1">
        <text>ATP + protein L-histidine = ADP + protein N-phospho-L-histidine.</text>
        <dbReference type="EC" id="2.7.13.3"/>
    </reaction>
</comment>
<dbReference type="InterPro" id="IPR029151">
    <property type="entry name" value="Sensor-like_sf"/>
</dbReference>
<evidence type="ECO:0000256" key="2">
    <source>
        <dbReference type="ARBA" id="ARBA00004651"/>
    </source>
</evidence>
<dbReference type="Gene3D" id="3.30.450.20">
    <property type="entry name" value="PAS domain"/>
    <property type="match status" value="2"/>
</dbReference>
<evidence type="ECO:0000313" key="16">
    <source>
        <dbReference type="EMBL" id="MBS4193059.1"/>
    </source>
</evidence>
<dbReference type="InterPro" id="IPR004358">
    <property type="entry name" value="Sig_transdc_His_kin-like_C"/>
</dbReference>
<dbReference type="SMART" id="SM00387">
    <property type="entry name" value="HATPase_c"/>
    <property type="match status" value="1"/>
</dbReference>
<dbReference type="Gene3D" id="1.10.287.130">
    <property type="match status" value="1"/>
</dbReference>
<evidence type="ECO:0000259" key="15">
    <source>
        <dbReference type="PROSITE" id="PS50109"/>
    </source>
</evidence>
<evidence type="ECO:0000313" key="17">
    <source>
        <dbReference type="Proteomes" id="UP000681027"/>
    </source>
</evidence>
<dbReference type="Proteomes" id="UP000681027">
    <property type="component" value="Unassembled WGS sequence"/>
</dbReference>
<keyword evidence="11 14" id="KW-1133">Transmembrane helix</keyword>
<dbReference type="Pfam" id="PF14689">
    <property type="entry name" value="SPOB_a"/>
    <property type="match status" value="1"/>
</dbReference>
<dbReference type="SUPFAM" id="SSF55890">
    <property type="entry name" value="Sporulation response regulatory protein Spo0B"/>
    <property type="match status" value="1"/>
</dbReference>
<dbReference type="InterPro" id="IPR039506">
    <property type="entry name" value="SPOB_a"/>
</dbReference>
<keyword evidence="12" id="KW-0902">Two-component regulatory system</keyword>
<dbReference type="SUPFAM" id="SSF103190">
    <property type="entry name" value="Sensory domain-like"/>
    <property type="match status" value="1"/>
</dbReference>
<dbReference type="InterPro" id="IPR003594">
    <property type="entry name" value="HATPase_dom"/>
</dbReference>
<dbReference type="Gene3D" id="3.30.565.10">
    <property type="entry name" value="Histidine kinase-like ATPase, C-terminal domain"/>
    <property type="match status" value="1"/>
</dbReference>
<dbReference type="InterPro" id="IPR005467">
    <property type="entry name" value="His_kinase_dom"/>
</dbReference>
<evidence type="ECO:0000256" key="9">
    <source>
        <dbReference type="ARBA" id="ARBA00022777"/>
    </source>
</evidence>
<evidence type="ECO:0000256" key="3">
    <source>
        <dbReference type="ARBA" id="ARBA00012438"/>
    </source>
</evidence>
<keyword evidence="4" id="KW-1003">Cell membrane</keyword>
<keyword evidence="17" id="KW-1185">Reference proteome</keyword>